<reference evidence="3 4" key="1">
    <citation type="submission" date="2018-10" db="EMBL/GenBank/DDBJ databases">
        <title>Genomic Encyclopedia of Archaeal and Bacterial Type Strains, Phase II (KMG-II): from individual species to whole genera.</title>
        <authorList>
            <person name="Goeker M."/>
        </authorList>
    </citation>
    <scope>NUCLEOTIDE SEQUENCE [LARGE SCALE GENOMIC DNA]</scope>
    <source>
        <strain evidence="3 4">DSM 45657</strain>
    </source>
</reference>
<proteinExistence type="predicted"/>
<evidence type="ECO:0000313" key="4">
    <source>
        <dbReference type="Proteomes" id="UP000282454"/>
    </source>
</evidence>
<feature type="compositionally biased region" description="Low complexity" evidence="1">
    <location>
        <begin position="80"/>
        <end position="98"/>
    </location>
</feature>
<evidence type="ECO:0000256" key="2">
    <source>
        <dbReference type="SAM" id="SignalP"/>
    </source>
</evidence>
<feature type="chain" id="PRO_5019398075" description="Excalibur calcium-binding domain-containing protein" evidence="2">
    <location>
        <begin position="30"/>
        <end position="170"/>
    </location>
</feature>
<keyword evidence="2" id="KW-0732">Signal</keyword>
<dbReference type="AlphaFoldDB" id="A0A421B861"/>
<accession>A0A421B861</accession>
<name>A0A421B861_9PSEU</name>
<feature type="region of interest" description="Disordered" evidence="1">
    <location>
        <begin position="30"/>
        <end position="110"/>
    </location>
</feature>
<feature type="compositionally biased region" description="Pro residues" evidence="1">
    <location>
        <begin position="67"/>
        <end position="79"/>
    </location>
</feature>
<gene>
    <name evidence="3" type="ORF">CLV68_0917</name>
</gene>
<comment type="caution">
    <text evidence="3">The sequence shown here is derived from an EMBL/GenBank/DDBJ whole genome shotgun (WGS) entry which is preliminary data.</text>
</comment>
<sequence length="170" mass="17127">MIVPRRIKVAARHMGLLAGAFLLTLTACGSPTASQPTVSPTSTTTTTKTTTTTTTPVTTTTTTTTVVPPPPPPPAPVPAPVVTTAVKKPAVTTTTARPAPKPAPPKPTTTVAKSASNCNPNYSPCVPNASDVDCAGGSGNGPAYVKGPIHVIGSDLYRLDNDGDGIACEK</sequence>
<dbReference type="PROSITE" id="PS51257">
    <property type="entry name" value="PROKAR_LIPOPROTEIN"/>
    <property type="match status" value="1"/>
</dbReference>
<dbReference type="Proteomes" id="UP000282454">
    <property type="component" value="Unassembled WGS sequence"/>
</dbReference>
<keyword evidence="4" id="KW-1185">Reference proteome</keyword>
<organism evidence="3 4">
    <name type="scientific">Actinokineospora cianjurensis</name>
    <dbReference type="NCBI Taxonomy" id="585224"/>
    <lineage>
        <taxon>Bacteria</taxon>
        <taxon>Bacillati</taxon>
        <taxon>Actinomycetota</taxon>
        <taxon>Actinomycetes</taxon>
        <taxon>Pseudonocardiales</taxon>
        <taxon>Pseudonocardiaceae</taxon>
        <taxon>Actinokineospora</taxon>
    </lineage>
</organism>
<feature type="compositionally biased region" description="Low complexity" evidence="1">
    <location>
        <begin position="30"/>
        <end position="66"/>
    </location>
</feature>
<evidence type="ECO:0000256" key="1">
    <source>
        <dbReference type="SAM" id="MobiDB-lite"/>
    </source>
</evidence>
<protein>
    <recommendedName>
        <fullName evidence="5">Excalibur calcium-binding domain-containing protein</fullName>
    </recommendedName>
</protein>
<dbReference type="EMBL" id="RCDD01000001">
    <property type="protein sequence ID" value="RLK60413.1"/>
    <property type="molecule type" value="Genomic_DNA"/>
</dbReference>
<feature type="signal peptide" evidence="2">
    <location>
        <begin position="1"/>
        <end position="29"/>
    </location>
</feature>
<evidence type="ECO:0000313" key="3">
    <source>
        <dbReference type="EMBL" id="RLK60413.1"/>
    </source>
</evidence>
<evidence type="ECO:0008006" key="5">
    <source>
        <dbReference type="Google" id="ProtNLM"/>
    </source>
</evidence>